<dbReference type="AlphaFoldDB" id="A0A0D2JQ68"/>
<reference evidence="1 2" key="1">
    <citation type="journal article" date="2013" name="BMC Genomics">
        <title>Reconstruction of the lipid metabolism for the microalga Monoraphidium neglectum from its genome sequence reveals characteristics suitable for biofuel production.</title>
        <authorList>
            <person name="Bogen C."/>
            <person name="Al-Dilaimi A."/>
            <person name="Albersmeier A."/>
            <person name="Wichmann J."/>
            <person name="Grundmann M."/>
            <person name="Rupp O."/>
            <person name="Lauersen K.J."/>
            <person name="Blifernez-Klassen O."/>
            <person name="Kalinowski J."/>
            <person name="Goesmann A."/>
            <person name="Mussgnug J.H."/>
            <person name="Kruse O."/>
        </authorList>
    </citation>
    <scope>NUCLEOTIDE SEQUENCE [LARGE SCALE GENOMIC DNA]</scope>
    <source>
        <strain evidence="1 2">SAG 48.87</strain>
    </source>
</reference>
<dbReference type="GeneID" id="25739626"/>
<dbReference type="STRING" id="145388.A0A0D2JQ68"/>
<protein>
    <submittedName>
        <fullName evidence="1">Uncharacterized protein</fullName>
    </submittedName>
</protein>
<evidence type="ECO:0000313" key="2">
    <source>
        <dbReference type="Proteomes" id="UP000054498"/>
    </source>
</evidence>
<sequence length="479" mass="49332">MAIFMPTLHEIAVFQGSYSYSIAGTSGVACTVAFTVAAGPSCASAVTCTQGTKVVALEAGSCSGVKIDRDDLFTGGGADPVVTPPLPDDLVFPPSKTKTYRVVSSADSKSRCFFKLQVQPCTPQCVTPPVSQSTAAGKCATGKISNPKAPFVDASIGSTVTSLKLSPAGSLKAGRQKVTGTVKYAGGVSVKASCDFVVDDEEAPAVKVVPKSGEACAWPKPGQSSACYLPKELVKVTDNCRPLPAPAFVSCVVTSNGAAADCYREAGTGRVCLNYPAAGAAEPRVALATFVAVDAFKNASPDTNVTLTAYGAKPVSSVPGCKPRCDFGAVAGGPGGKYLVFPNEQGVPTTNPAAADAGSFGGQQLLVDPGTADPDTSQAFKLHSRPGSPRTLYLDFNGHITTGTRWNKAPCTKDTTCTKPACKFCFSATNAHPPSFTTEPFDLDGNTNAFSTDKLAAIVKIWLNVAEDFAPFDLDVTTG</sequence>
<dbReference type="RefSeq" id="XP_013900232.1">
    <property type="nucleotide sequence ID" value="XM_014044778.1"/>
</dbReference>
<keyword evidence="2" id="KW-1185">Reference proteome</keyword>
<dbReference type="OrthoDB" id="560110at2759"/>
<dbReference type="Proteomes" id="UP000054498">
    <property type="component" value="Unassembled WGS sequence"/>
</dbReference>
<gene>
    <name evidence="1" type="ORF">MNEG_6750</name>
</gene>
<evidence type="ECO:0000313" key="1">
    <source>
        <dbReference type="EMBL" id="KIZ01213.1"/>
    </source>
</evidence>
<organism evidence="1 2">
    <name type="scientific">Monoraphidium neglectum</name>
    <dbReference type="NCBI Taxonomy" id="145388"/>
    <lineage>
        <taxon>Eukaryota</taxon>
        <taxon>Viridiplantae</taxon>
        <taxon>Chlorophyta</taxon>
        <taxon>core chlorophytes</taxon>
        <taxon>Chlorophyceae</taxon>
        <taxon>CS clade</taxon>
        <taxon>Sphaeropleales</taxon>
        <taxon>Selenastraceae</taxon>
        <taxon>Monoraphidium</taxon>
    </lineage>
</organism>
<proteinExistence type="predicted"/>
<name>A0A0D2JQ68_9CHLO</name>
<dbReference type="KEGG" id="mng:MNEG_6750"/>
<dbReference type="EMBL" id="KK101347">
    <property type="protein sequence ID" value="KIZ01213.1"/>
    <property type="molecule type" value="Genomic_DNA"/>
</dbReference>
<accession>A0A0D2JQ68</accession>